<feature type="compositionally biased region" description="Basic and acidic residues" evidence="1">
    <location>
        <begin position="41"/>
        <end position="56"/>
    </location>
</feature>
<dbReference type="Proteomes" id="UP000447873">
    <property type="component" value="Unassembled WGS sequence"/>
</dbReference>
<organism evidence="2 3">
    <name type="scientific">Venturia inaequalis</name>
    <name type="common">Apple scab fungus</name>
    <dbReference type="NCBI Taxonomy" id="5025"/>
    <lineage>
        <taxon>Eukaryota</taxon>
        <taxon>Fungi</taxon>
        <taxon>Dikarya</taxon>
        <taxon>Ascomycota</taxon>
        <taxon>Pezizomycotina</taxon>
        <taxon>Dothideomycetes</taxon>
        <taxon>Pleosporomycetidae</taxon>
        <taxon>Venturiales</taxon>
        <taxon>Venturiaceae</taxon>
        <taxon>Venturia</taxon>
    </lineage>
</organism>
<dbReference type="EMBL" id="WNWS01000359">
    <property type="protein sequence ID" value="KAE9969672.1"/>
    <property type="molecule type" value="Genomic_DNA"/>
</dbReference>
<sequence length="141" mass="14919">MSRALKLAGGVAAAGAGYYLYQSGGSPKVAEKQFEHDAAKLSSKVRSELPGREKEATTQLKLSGEQAGKTIDSAQFQQAKDATTRADKSLQSYAASAEKKLGEIKEETGKNLTAGIDKFDKNVSKGAAESKSWLGSWFGGK</sequence>
<evidence type="ECO:0000313" key="3">
    <source>
        <dbReference type="Proteomes" id="UP000447873"/>
    </source>
</evidence>
<protein>
    <recommendedName>
        <fullName evidence="4">Calcofluor white hypersensitive protein</fullName>
    </recommendedName>
</protein>
<evidence type="ECO:0008006" key="4">
    <source>
        <dbReference type="Google" id="ProtNLM"/>
    </source>
</evidence>
<proteinExistence type="predicted"/>
<reference evidence="2 3" key="1">
    <citation type="submission" date="2018-12" db="EMBL/GenBank/DDBJ databases">
        <title>Venturia inaequalis Genome Resource.</title>
        <authorList>
            <person name="Lichtner F.J."/>
        </authorList>
    </citation>
    <scope>NUCLEOTIDE SEQUENCE [LARGE SCALE GENOMIC DNA]</scope>
    <source>
        <strain evidence="2 3">120213</strain>
    </source>
</reference>
<evidence type="ECO:0000256" key="1">
    <source>
        <dbReference type="SAM" id="MobiDB-lite"/>
    </source>
</evidence>
<name>A0A8H3YTQ9_VENIN</name>
<accession>A0A8H3YTQ9</accession>
<dbReference type="AlphaFoldDB" id="A0A8H3YTQ9"/>
<feature type="region of interest" description="Disordered" evidence="1">
    <location>
        <begin position="41"/>
        <end position="63"/>
    </location>
</feature>
<evidence type="ECO:0000313" key="2">
    <source>
        <dbReference type="EMBL" id="KAE9969672.1"/>
    </source>
</evidence>
<comment type="caution">
    <text evidence="2">The sequence shown here is derived from an EMBL/GenBank/DDBJ whole genome shotgun (WGS) entry which is preliminary data.</text>
</comment>
<gene>
    <name evidence="2" type="ORF">EG328_006725</name>
</gene>